<proteinExistence type="predicted"/>
<organism evidence="2 3">
    <name type="scientific">Caballeronia insecticola</name>
    <dbReference type="NCBI Taxonomy" id="758793"/>
    <lineage>
        <taxon>Bacteria</taxon>
        <taxon>Pseudomonadati</taxon>
        <taxon>Pseudomonadota</taxon>
        <taxon>Betaproteobacteria</taxon>
        <taxon>Burkholderiales</taxon>
        <taxon>Burkholderiaceae</taxon>
        <taxon>Caballeronia</taxon>
    </lineage>
</organism>
<evidence type="ECO:0000313" key="3">
    <source>
        <dbReference type="Proteomes" id="UP000013966"/>
    </source>
</evidence>
<evidence type="ECO:0000256" key="1">
    <source>
        <dbReference type="SAM" id="MobiDB-lite"/>
    </source>
</evidence>
<dbReference type="STRING" id="758793.BRPE64_ACDS13330"/>
<evidence type="ECO:0000313" key="2">
    <source>
        <dbReference type="EMBL" id="BAN23087.1"/>
    </source>
</evidence>
<dbReference type="KEGG" id="buo:BRPE64_ACDS13330"/>
<dbReference type="Proteomes" id="UP000013966">
    <property type="component" value="Chromosome 1"/>
</dbReference>
<sequence>MGATAQGRSQSKRHERDGAHSGAAPRWAKSHVVRVLEVARQARLKPACSGCGSVGQLIVRIVRG</sequence>
<gene>
    <name evidence="2" type="ORF">BRPE64_ACDS13330</name>
</gene>
<dbReference type="EMBL" id="AP013058">
    <property type="protein sequence ID" value="BAN23087.1"/>
    <property type="molecule type" value="Genomic_DNA"/>
</dbReference>
<feature type="region of interest" description="Disordered" evidence="1">
    <location>
        <begin position="1"/>
        <end position="26"/>
    </location>
</feature>
<protein>
    <submittedName>
        <fullName evidence="2">Uncharacterized protein</fullName>
    </submittedName>
</protein>
<reference evidence="2 3" key="2">
    <citation type="journal article" date="2018" name="Int. J. Syst. Evol. Microbiol.">
        <title>Burkholderia insecticola sp. nov., a gut symbiotic bacterium of the bean bug Riptortus pedestris.</title>
        <authorList>
            <person name="Takeshita K."/>
            <person name="Tamaki H."/>
            <person name="Ohbayashi T."/>
            <person name="Meng X.-Y."/>
            <person name="Sone T."/>
            <person name="Mitani Y."/>
            <person name="Peeters C."/>
            <person name="Kikuchi Y."/>
            <person name="Vandamme P."/>
        </authorList>
    </citation>
    <scope>NUCLEOTIDE SEQUENCE [LARGE SCALE GENOMIC DNA]</scope>
    <source>
        <strain evidence="2">RPE64</strain>
    </source>
</reference>
<dbReference type="HOGENOM" id="CLU_2859065_0_0_4"/>
<name>R4WY48_9BURK</name>
<dbReference type="PATRIC" id="fig|758793.3.peg.1335"/>
<reference evidence="2 3" key="1">
    <citation type="journal article" date="2013" name="Genome Announc.">
        <title>Complete Genome Sequence of Burkholderia sp. Strain RPE64, Bacterial Symbiont of the Bean Bug Riptortus pedestris.</title>
        <authorList>
            <person name="Shibata T.F."/>
            <person name="Maeda T."/>
            <person name="Nikoh N."/>
            <person name="Yamaguchi K."/>
            <person name="Oshima K."/>
            <person name="Hattori M."/>
            <person name="Nishiyama T."/>
            <person name="Hasebe M."/>
            <person name="Fukatsu T."/>
            <person name="Kikuchi Y."/>
            <person name="Shigenobu S."/>
        </authorList>
    </citation>
    <scope>NUCLEOTIDE SEQUENCE [LARGE SCALE GENOMIC DNA]</scope>
</reference>
<dbReference type="AlphaFoldDB" id="R4WY48"/>
<keyword evidence="3" id="KW-1185">Reference proteome</keyword>
<accession>R4WY48</accession>